<accession>A0A4Q0S428</accession>
<reference evidence="1 2" key="1">
    <citation type="submission" date="2015-04" db="EMBL/GenBank/DDBJ databases">
        <title>Comparative genomics of rhizobia nodulating Arachis hypogaea in China.</title>
        <authorList>
            <person name="Li Y."/>
        </authorList>
    </citation>
    <scope>NUCLEOTIDE SEQUENCE [LARGE SCALE GENOMIC DNA]</scope>
    <source>
        <strain evidence="1 2">CCBAU 51757</strain>
    </source>
</reference>
<proteinExistence type="predicted"/>
<protein>
    <submittedName>
        <fullName evidence="1">Uncharacterized protein</fullName>
    </submittedName>
</protein>
<dbReference type="Proteomes" id="UP000289546">
    <property type="component" value="Unassembled WGS sequence"/>
</dbReference>
<comment type="caution">
    <text evidence="1">The sequence shown here is derived from an EMBL/GenBank/DDBJ whole genome shotgun (WGS) entry which is preliminary data.</text>
</comment>
<sequence length="363" mass="39441">MNAFDPPGFLSDLDANGRAAWSEWISDQIDKAAAGQPQSFDFDAPRPRFFNALSTSPDADAVEKDITWTAFPKIVALDSATDQERWKTADGSRDVQDEYCEWSVTRAGGKIKSVMFTCEGPEYWEFLAATKPDVVLALYRKHIDPSVAAKELFGTDGSYLARNKWNSGTSRGAMHLIQDNNTLSAEIELAAGASNTRAPKGTLLTDAKELIDCGRYGQADRHSDPKIGSDVNTLARADADITLANPIGIYFAGLSTAGWKTPDQTDPASFWKIVRGTEAKPVRAVFEVPSDRNYLVGDITINGRPIEYGAQIADFITMKLTGLATRFGKSKHAPLAGCKRRSAKPTAAIVDVASTLGNRPTTR</sequence>
<gene>
    <name evidence="1" type="ORF">XH99_14020</name>
</gene>
<dbReference type="EMBL" id="LBJQ01000073">
    <property type="protein sequence ID" value="RXH28925.1"/>
    <property type="molecule type" value="Genomic_DNA"/>
</dbReference>
<dbReference type="AlphaFoldDB" id="A0A4Q0S428"/>
<name>A0A4Q0S428_9BRAD</name>
<organism evidence="1 2">
    <name type="scientific">Bradyrhizobium nanningense</name>
    <dbReference type="NCBI Taxonomy" id="1325118"/>
    <lineage>
        <taxon>Bacteria</taxon>
        <taxon>Pseudomonadati</taxon>
        <taxon>Pseudomonadota</taxon>
        <taxon>Alphaproteobacteria</taxon>
        <taxon>Hyphomicrobiales</taxon>
        <taxon>Nitrobacteraceae</taxon>
        <taxon>Bradyrhizobium</taxon>
    </lineage>
</organism>
<evidence type="ECO:0000313" key="1">
    <source>
        <dbReference type="EMBL" id="RXH28925.1"/>
    </source>
</evidence>
<keyword evidence="2" id="KW-1185">Reference proteome</keyword>
<evidence type="ECO:0000313" key="2">
    <source>
        <dbReference type="Proteomes" id="UP000289546"/>
    </source>
</evidence>
<dbReference type="RefSeq" id="WP_128918544.1">
    <property type="nucleotide sequence ID" value="NZ_LBJQ01000073.1"/>
</dbReference>